<protein>
    <submittedName>
        <fullName evidence="1">Uncharacterized protein</fullName>
    </submittedName>
</protein>
<proteinExistence type="predicted"/>
<sequence length="160" mass="19161">MNYLDLLTDDLVEKILDNITDDINKKISILNKKINKLNKNLKHLNIYKYEEYIFIDYCYVSYCIDNYLFSKFKSDKYVVFIDVYNNYFGEEDGSTFQSVRFKRPSYFDILVQANKAITTTKDYHHRFLEGLNHIPNNKLFGYSGIKPNRNIKYYEFMLGS</sequence>
<evidence type="ECO:0000313" key="1">
    <source>
        <dbReference type="EMBL" id="QPI16704.1"/>
    </source>
</evidence>
<name>A0A7S9XFW1_9VIRU</name>
<reference evidence="1" key="1">
    <citation type="submission" date="2020-08" db="EMBL/GenBank/DDBJ databases">
        <title>Bridging the membrane lipid divide: bacteria of the FCB group superphylum have the potential to synthesize archaeal ether lipids.</title>
        <authorList>
            <person name="Villanueva L."/>
            <person name="von Meijenfeldt F.A.B."/>
            <person name="Westbye A.B."/>
            <person name="Yadav S."/>
            <person name="Hopmans E.C."/>
            <person name="Dutilh B.E."/>
            <person name="Sinninghe Damste J.S."/>
        </authorList>
    </citation>
    <scope>NUCLEOTIDE SEQUENCE</scope>
    <source>
        <strain evidence="1">NIOZ-UU159</strain>
    </source>
</reference>
<dbReference type="EMBL" id="MW030596">
    <property type="protein sequence ID" value="QPI16704.1"/>
    <property type="molecule type" value="Genomic_DNA"/>
</dbReference>
<organism evidence="1">
    <name type="scientific">Virus NIOZ-UU159</name>
    <dbReference type="NCBI Taxonomy" id="2763270"/>
    <lineage>
        <taxon>Viruses</taxon>
    </lineage>
</organism>
<gene>
    <name evidence="1" type="ORF">NIOZUU159_00198</name>
</gene>
<accession>A0A7S9XFW1</accession>